<evidence type="ECO:0000256" key="7">
    <source>
        <dbReference type="ARBA" id="ARBA00022840"/>
    </source>
</evidence>
<keyword evidence="6 13" id="KW-0347">Helicase</keyword>
<evidence type="ECO:0000256" key="10">
    <source>
        <dbReference type="ARBA" id="ARBA00044932"/>
    </source>
</evidence>
<dbReference type="STRING" id="694327.DFW101_0426"/>
<comment type="catalytic activity">
    <reaction evidence="11 13">
        <text>ATP + H2O = ADP + phosphate + H(+)</text>
        <dbReference type="Rhea" id="RHEA:13065"/>
        <dbReference type="ChEBI" id="CHEBI:15377"/>
        <dbReference type="ChEBI" id="CHEBI:15378"/>
        <dbReference type="ChEBI" id="CHEBI:30616"/>
        <dbReference type="ChEBI" id="CHEBI:43474"/>
        <dbReference type="ChEBI" id="CHEBI:456216"/>
        <dbReference type="EC" id="5.6.2.3"/>
    </reaction>
</comment>
<dbReference type="EC" id="5.6.2.3" evidence="12 13"/>
<sequence length="485" mass="53553">MDSPRKKPRNAKSSGPAGSGTTLTGQDLERVSSDVLRKVPPQNLEAEQAVLGGILLKNSVLFNLVDLVGEDDFYSPAHRLVFQAILELSRKNAPIDLVSLAEALRTAGRLEEVGGPAYLAELTSSTVSAANALHHAGIVREKAVQRKLISAAVDIITKCYEGGQETENLLDESEQAIFAIADSRTTKGLHSSKDLVTRVFEQIEKRMENKELVTGVPTGYYQFDEYTAGLQPSDLIIIAGRPSMGKTAFAMNVAMRGSAMHGAPTAIFSLEMSMEQIMQRMLCCWGKVDLSKLRRGRLDDEDWSRLYDAANHLSAAPIFIDDTPAITTMDLRARCRRLKAEHGLGLIVVDYLQLMRASRRIESREQEISEISRSLKALAKELHVPVIALSQLNRKVEERADKRPMMSDLRESGAIEQDADVIIFLYRAAAYKKKEELTPEDNVAEVIIGKQRNGPTGMVRLTFLKESTSFENLSDIPPPSELSMG</sequence>
<evidence type="ECO:0000256" key="4">
    <source>
        <dbReference type="ARBA" id="ARBA00022741"/>
    </source>
</evidence>
<dbReference type="GO" id="GO:0042802">
    <property type="term" value="F:identical protein binding"/>
    <property type="evidence" value="ECO:0007669"/>
    <property type="project" value="UniProtKB-ARBA"/>
</dbReference>
<dbReference type="GO" id="GO:0003677">
    <property type="term" value="F:DNA binding"/>
    <property type="evidence" value="ECO:0007669"/>
    <property type="project" value="UniProtKB-UniRule"/>
</dbReference>
<dbReference type="InterPro" id="IPR027417">
    <property type="entry name" value="P-loop_NTPase"/>
</dbReference>
<evidence type="ECO:0000256" key="13">
    <source>
        <dbReference type="RuleBase" id="RU362085"/>
    </source>
</evidence>
<dbReference type="GO" id="GO:1990077">
    <property type="term" value="C:primosome complex"/>
    <property type="evidence" value="ECO:0007669"/>
    <property type="project" value="UniProtKB-UniRule"/>
</dbReference>
<reference evidence="17" key="1">
    <citation type="journal article" date="2015" name="Genome Announc.">
        <title>High-Quality Draft Genome Sequence of Desulfovibrio carbinoliphilus FW-101-2B, an Organic Acid-Oxidizing Sulfate-Reducing Bacterium Isolated from Uranium(VI)-Contaminated Groundwater.</title>
        <authorList>
            <person name="Ramsay B.D."/>
            <person name="Hwang C."/>
            <person name="Woo H.L."/>
            <person name="Carroll S.L."/>
            <person name="Lucas S."/>
            <person name="Han J."/>
            <person name="Lapidus A.L."/>
            <person name="Cheng J.F."/>
            <person name="Goodwin L.A."/>
            <person name="Pitluck S."/>
            <person name="Peters L."/>
            <person name="Chertkov O."/>
            <person name="Held B."/>
            <person name="Detter J.C."/>
            <person name="Han C.S."/>
            <person name="Tapia R."/>
            <person name="Land M.L."/>
            <person name="Hauser L.J."/>
            <person name="Kyrpides N.C."/>
            <person name="Ivanova N.N."/>
            <person name="Mikhailova N."/>
            <person name="Pagani I."/>
            <person name="Woyke T."/>
            <person name="Arkin A.P."/>
            <person name="Dehal P."/>
            <person name="Chivian D."/>
            <person name="Criddle C.S."/>
            <person name="Wu W."/>
            <person name="Chakraborty R."/>
            <person name="Hazen T.C."/>
            <person name="Fields M.W."/>
        </authorList>
    </citation>
    <scope>NUCLEOTIDE SEQUENCE [LARGE SCALE GENOMIC DNA]</scope>
    <source>
        <strain evidence="17">FW-101-2B</strain>
    </source>
</reference>
<dbReference type="Gene3D" id="1.10.860.10">
    <property type="entry name" value="DNAb Helicase, Chain A"/>
    <property type="match status" value="1"/>
</dbReference>
<dbReference type="InterPro" id="IPR016136">
    <property type="entry name" value="DNA_helicase_N/primase_C"/>
</dbReference>
<dbReference type="FunFam" id="3.40.50.300:FF:000076">
    <property type="entry name" value="Replicative DNA helicase"/>
    <property type="match status" value="1"/>
</dbReference>
<dbReference type="GO" id="GO:0006269">
    <property type="term" value="P:DNA replication, synthesis of primer"/>
    <property type="evidence" value="ECO:0007669"/>
    <property type="project" value="UniProtKB-UniRule"/>
</dbReference>
<keyword evidence="4 13" id="KW-0547">Nucleotide-binding</keyword>
<evidence type="ECO:0000313" key="16">
    <source>
        <dbReference type="EMBL" id="EHJ46443.1"/>
    </source>
</evidence>
<dbReference type="NCBIfam" id="NF004384">
    <property type="entry name" value="PRK05748.1"/>
    <property type="match status" value="1"/>
</dbReference>
<dbReference type="GO" id="GO:0043139">
    <property type="term" value="F:5'-3' DNA helicase activity"/>
    <property type="evidence" value="ECO:0007669"/>
    <property type="project" value="UniProtKB-EC"/>
</dbReference>
<dbReference type="eggNOG" id="COG0305">
    <property type="taxonomic scope" value="Bacteria"/>
</dbReference>
<dbReference type="GO" id="GO:0016887">
    <property type="term" value="F:ATP hydrolysis activity"/>
    <property type="evidence" value="ECO:0007669"/>
    <property type="project" value="RHEA"/>
</dbReference>
<dbReference type="GO" id="GO:0005829">
    <property type="term" value="C:cytosol"/>
    <property type="evidence" value="ECO:0007669"/>
    <property type="project" value="TreeGrafter"/>
</dbReference>
<comment type="function">
    <text evidence="10 13">The main replicative DNA helicase, it participates in initiation and elongation during chromosome replication. Travels ahead of the DNA replisome, separating dsDNA into templates for DNA synthesis. A processive ATP-dependent 5'-3' DNA helicase it has DNA-dependent ATPase activity.</text>
</comment>
<keyword evidence="17" id="KW-1185">Reference proteome</keyword>
<dbReference type="Pfam" id="PF03796">
    <property type="entry name" value="DnaB_C"/>
    <property type="match status" value="1"/>
</dbReference>
<evidence type="ECO:0000259" key="15">
    <source>
        <dbReference type="PROSITE" id="PS51199"/>
    </source>
</evidence>
<dbReference type="Gene3D" id="3.40.50.300">
    <property type="entry name" value="P-loop containing nucleotide triphosphate hydrolases"/>
    <property type="match status" value="1"/>
</dbReference>
<feature type="domain" description="SF4 helicase" evidence="15">
    <location>
        <begin position="209"/>
        <end position="477"/>
    </location>
</feature>
<dbReference type="AlphaFoldDB" id="G7QDD7"/>
<dbReference type="InterPro" id="IPR007694">
    <property type="entry name" value="DNA_helicase_DnaB-like_C"/>
</dbReference>
<keyword evidence="5 13" id="KW-0378">Hydrolase</keyword>
<evidence type="ECO:0000256" key="5">
    <source>
        <dbReference type="ARBA" id="ARBA00022801"/>
    </source>
</evidence>
<dbReference type="EMBL" id="CM001368">
    <property type="protein sequence ID" value="EHJ46443.1"/>
    <property type="molecule type" value="Genomic_DNA"/>
</dbReference>
<proteinExistence type="inferred from homology"/>
<gene>
    <name evidence="16" type="ORF">DFW101_0426</name>
</gene>
<dbReference type="SUPFAM" id="SSF52540">
    <property type="entry name" value="P-loop containing nucleoside triphosphate hydrolases"/>
    <property type="match status" value="1"/>
</dbReference>
<dbReference type="SUPFAM" id="SSF48024">
    <property type="entry name" value="N-terminal domain of DnaB helicase"/>
    <property type="match status" value="1"/>
</dbReference>
<dbReference type="InterPro" id="IPR036185">
    <property type="entry name" value="DNA_heli_DnaB-like_N_sf"/>
</dbReference>
<evidence type="ECO:0000256" key="1">
    <source>
        <dbReference type="ARBA" id="ARBA00008428"/>
    </source>
</evidence>
<dbReference type="InterPro" id="IPR007693">
    <property type="entry name" value="DNA_helicase_DnaB-like_N"/>
</dbReference>
<feature type="region of interest" description="Disordered" evidence="14">
    <location>
        <begin position="1"/>
        <end position="27"/>
    </location>
</feature>
<evidence type="ECO:0000256" key="3">
    <source>
        <dbReference type="ARBA" id="ARBA00022705"/>
    </source>
</evidence>
<keyword evidence="3 13" id="KW-0235">DNA replication</keyword>
<evidence type="ECO:0000256" key="11">
    <source>
        <dbReference type="ARBA" id="ARBA00048954"/>
    </source>
</evidence>
<name>G7QDD7_9BACT</name>
<evidence type="ECO:0000256" key="2">
    <source>
        <dbReference type="ARBA" id="ARBA00022515"/>
    </source>
</evidence>
<dbReference type="CDD" id="cd00984">
    <property type="entry name" value="DnaB_C"/>
    <property type="match status" value="1"/>
</dbReference>
<protein>
    <recommendedName>
        <fullName evidence="12 13">Replicative DNA helicase</fullName>
        <ecNumber evidence="12 13">5.6.2.3</ecNumber>
    </recommendedName>
</protein>
<dbReference type="GO" id="GO:0005524">
    <property type="term" value="F:ATP binding"/>
    <property type="evidence" value="ECO:0007669"/>
    <property type="project" value="UniProtKB-UniRule"/>
</dbReference>
<dbReference type="HOGENOM" id="CLU_005373_0_0_7"/>
<evidence type="ECO:0000256" key="6">
    <source>
        <dbReference type="ARBA" id="ARBA00022806"/>
    </source>
</evidence>
<dbReference type="NCBIfam" id="TIGR00665">
    <property type="entry name" value="DnaB"/>
    <property type="match status" value="1"/>
</dbReference>
<dbReference type="Proteomes" id="UP000004662">
    <property type="component" value="Chromosome"/>
</dbReference>
<organism evidence="16 17">
    <name type="scientific">Solidesulfovibrio carbinoliphilus subsp. oakridgensis</name>
    <dbReference type="NCBI Taxonomy" id="694327"/>
    <lineage>
        <taxon>Bacteria</taxon>
        <taxon>Pseudomonadati</taxon>
        <taxon>Thermodesulfobacteriota</taxon>
        <taxon>Desulfovibrionia</taxon>
        <taxon>Desulfovibrionales</taxon>
        <taxon>Desulfovibrionaceae</taxon>
        <taxon>Solidesulfovibrio</taxon>
    </lineage>
</organism>
<evidence type="ECO:0000256" key="8">
    <source>
        <dbReference type="ARBA" id="ARBA00023125"/>
    </source>
</evidence>
<keyword evidence="2 13" id="KW-0639">Primosome</keyword>
<dbReference type="OrthoDB" id="9773982at2"/>
<evidence type="ECO:0000256" key="14">
    <source>
        <dbReference type="SAM" id="MobiDB-lite"/>
    </source>
</evidence>
<keyword evidence="7 13" id="KW-0067">ATP-binding</keyword>
<dbReference type="PANTHER" id="PTHR30153">
    <property type="entry name" value="REPLICATIVE DNA HELICASE DNAB"/>
    <property type="match status" value="1"/>
</dbReference>
<feature type="compositionally biased region" description="Basic residues" evidence="14">
    <location>
        <begin position="1"/>
        <end position="10"/>
    </location>
</feature>
<dbReference type="PROSITE" id="PS51199">
    <property type="entry name" value="SF4_HELICASE"/>
    <property type="match status" value="1"/>
</dbReference>
<evidence type="ECO:0000313" key="17">
    <source>
        <dbReference type="Proteomes" id="UP000004662"/>
    </source>
</evidence>
<dbReference type="RefSeq" id="WP_009179886.1">
    <property type="nucleotide sequence ID" value="NZ_CM001368.1"/>
</dbReference>
<accession>G7QDD7</accession>
<evidence type="ECO:0000256" key="9">
    <source>
        <dbReference type="ARBA" id="ARBA00023235"/>
    </source>
</evidence>
<dbReference type="InterPro" id="IPR007692">
    <property type="entry name" value="DNA_helicase_DnaB"/>
</dbReference>
<evidence type="ECO:0000256" key="12">
    <source>
        <dbReference type="NCBIfam" id="TIGR00665"/>
    </source>
</evidence>
<comment type="similarity">
    <text evidence="1 13">Belongs to the helicase family. DnaB subfamily.</text>
</comment>
<keyword evidence="8 13" id="KW-0238">DNA-binding</keyword>
<dbReference type="PANTHER" id="PTHR30153:SF2">
    <property type="entry name" value="REPLICATIVE DNA HELICASE"/>
    <property type="match status" value="1"/>
</dbReference>
<keyword evidence="9" id="KW-0413">Isomerase</keyword>
<dbReference type="FunFam" id="1.10.860.10:FF:000001">
    <property type="entry name" value="Replicative DNA helicase"/>
    <property type="match status" value="1"/>
</dbReference>
<dbReference type="Pfam" id="PF00772">
    <property type="entry name" value="DnaB"/>
    <property type="match status" value="1"/>
</dbReference>